<keyword evidence="3" id="KW-1185">Reference proteome</keyword>
<dbReference type="EMBL" id="JBFOLK010000012">
    <property type="protein sequence ID" value="KAL2470782.1"/>
    <property type="molecule type" value="Genomic_DNA"/>
</dbReference>
<evidence type="ECO:0000313" key="2">
    <source>
        <dbReference type="EMBL" id="KAL2470782.1"/>
    </source>
</evidence>
<sequence length="105" mass="11901">MGQMAVAMSGRLQGTLPSNTKINPRERVHAITTRNGVQLPKIYVKRSVANKEKVPPIDEDHVEQTEQTIDIEENSITQHVKVAVPIKPYESPIHFPQRLNPKKKK</sequence>
<name>A0ABD1Q4N3_9LAMI</name>
<gene>
    <name evidence="2" type="ORF">Adt_38918</name>
</gene>
<accession>A0ABD1Q4N3</accession>
<comment type="caution">
    <text evidence="2">The sequence shown here is derived from an EMBL/GenBank/DDBJ whole genome shotgun (WGS) entry which is preliminary data.</text>
</comment>
<evidence type="ECO:0000256" key="1">
    <source>
        <dbReference type="SAM" id="MobiDB-lite"/>
    </source>
</evidence>
<proteinExistence type="predicted"/>
<organism evidence="2 3">
    <name type="scientific">Abeliophyllum distichum</name>
    <dbReference type="NCBI Taxonomy" id="126358"/>
    <lineage>
        <taxon>Eukaryota</taxon>
        <taxon>Viridiplantae</taxon>
        <taxon>Streptophyta</taxon>
        <taxon>Embryophyta</taxon>
        <taxon>Tracheophyta</taxon>
        <taxon>Spermatophyta</taxon>
        <taxon>Magnoliopsida</taxon>
        <taxon>eudicotyledons</taxon>
        <taxon>Gunneridae</taxon>
        <taxon>Pentapetalae</taxon>
        <taxon>asterids</taxon>
        <taxon>lamiids</taxon>
        <taxon>Lamiales</taxon>
        <taxon>Oleaceae</taxon>
        <taxon>Forsythieae</taxon>
        <taxon>Abeliophyllum</taxon>
    </lineage>
</organism>
<dbReference type="Proteomes" id="UP001604336">
    <property type="component" value="Unassembled WGS sequence"/>
</dbReference>
<evidence type="ECO:0000313" key="3">
    <source>
        <dbReference type="Proteomes" id="UP001604336"/>
    </source>
</evidence>
<feature type="region of interest" description="Disordered" evidence="1">
    <location>
        <begin position="1"/>
        <end position="24"/>
    </location>
</feature>
<reference evidence="3" key="1">
    <citation type="submission" date="2024-07" db="EMBL/GenBank/DDBJ databases">
        <title>Two chromosome-level genome assemblies of Korean endemic species Abeliophyllum distichum and Forsythia ovata (Oleaceae).</title>
        <authorList>
            <person name="Jang H."/>
        </authorList>
    </citation>
    <scope>NUCLEOTIDE SEQUENCE [LARGE SCALE GENOMIC DNA]</scope>
</reference>
<dbReference type="AlphaFoldDB" id="A0ABD1Q4N3"/>
<protein>
    <submittedName>
        <fullName evidence="2">Uncharacterized protein</fullName>
    </submittedName>
</protein>